<keyword evidence="5" id="KW-0479">Metal-binding</keyword>
<dbReference type="InterPro" id="IPR020084">
    <property type="entry name" value="NUDIX_hydrolase_CS"/>
</dbReference>
<evidence type="ECO:0000313" key="13">
    <source>
        <dbReference type="Proteomes" id="UP000642748"/>
    </source>
</evidence>
<accession>A0A8J3QMG7</accession>
<dbReference type="InterPro" id="IPR015375">
    <property type="entry name" value="NADH_PPase-like_N"/>
</dbReference>
<dbReference type="GO" id="GO:0005829">
    <property type="term" value="C:cytosol"/>
    <property type="evidence" value="ECO:0007669"/>
    <property type="project" value="TreeGrafter"/>
</dbReference>
<dbReference type="InterPro" id="IPR015797">
    <property type="entry name" value="NUDIX_hydrolase-like_dom_sf"/>
</dbReference>
<dbReference type="GO" id="GO:0006742">
    <property type="term" value="P:NADP+ catabolic process"/>
    <property type="evidence" value="ECO:0007669"/>
    <property type="project" value="TreeGrafter"/>
</dbReference>
<feature type="compositionally biased region" description="Polar residues" evidence="10">
    <location>
        <begin position="1"/>
        <end position="10"/>
    </location>
</feature>
<evidence type="ECO:0000256" key="6">
    <source>
        <dbReference type="ARBA" id="ARBA00022801"/>
    </source>
</evidence>
<evidence type="ECO:0000256" key="3">
    <source>
        <dbReference type="ARBA" id="ARBA00009595"/>
    </source>
</evidence>
<evidence type="ECO:0000259" key="11">
    <source>
        <dbReference type="PROSITE" id="PS51462"/>
    </source>
</evidence>
<keyword evidence="8" id="KW-0520">NAD</keyword>
<dbReference type="NCBIfam" id="NF001299">
    <property type="entry name" value="PRK00241.1"/>
    <property type="match status" value="1"/>
</dbReference>
<organism evidence="12 13">
    <name type="scientific">Rugosimonospora africana</name>
    <dbReference type="NCBI Taxonomy" id="556532"/>
    <lineage>
        <taxon>Bacteria</taxon>
        <taxon>Bacillati</taxon>
        <taxon>Actinomycetota</taxon>
        <taxon>Actinomycetes</taxon>
        <taxon>Micromonosporales</taxon>
        <taxon>Micromonosporaceae</taxon>
        <taxon>Rugosimonospora</taxon>
    </lineage>
</organism>
<evidence type="ECO:0000256" key="1">
    <source>
        <dbReference type="ARBA" id="ARBA00001946"/>
    </source>
</evidence>
<dbReference type="Proteomes" id="UP000642748">
    <property type="component" value="Unassembled WGS sequence"/>
</dbReference>
<keyword evidence="6" id="KW-0378">Hydrolase</keyword>
<comment type="catalytic activity">
    <reaction evidence="9">
        <text>a 5'-end NAD(+)-phospho-ribonucleoside in mRNA + H2O = a 5'-end phospho-adenosine-phospho-ribonucleoside in mRNA + beta-nicotinamide D-ribonucleotide + 2 H(+)</text>
        <dbReference type="Rhea" id="RHEA:60876"/>
        <dbReference type="Rhea" id="RHEA-COMP:15698"/>
        <dbReference type="Rhea" id="RHEA-COMP:15719"/>
        <dbReference type="ChEBI" id="CHEBI:14649"/>
        <dbReference type="ChEBI" id="CHEBI:15377"/>
        <dbReference type="ChEBI" id="CHEBI:15378"/>
        <dbReference type="ChEBI" id="CHEBI:144029"/>
        <dbReference type="ChEBI" id="CHEBI:144051"/>
    </reaction>
    <physiologicalReaction direction="left-to-right" evidence="9">
        <dbReference type="Rhea" id="RHEA:60877"/>
    </physiologicalReaction>
</comment>
<dbReference type="Pfam" id="PF09296">
    <property type="entry name" value="NUDIX-like"/>
    <property type="match status" value="1"/>
</dbReference>
<dbReference type="SUPFAM" id="SSF55811">
    <property type="entry name" value="Nudix"/>
    <property type="match status" value="1"/>
</dbReference>
<dbReference type="EC" id="3.6.1.22" evidence="4"/>
<comment type="cofactor">
    <cofactor evidence="2">
        <name>Zn(2+)</name>
        <dbReference type="ChEBI" id="CHEBI:29105"/>
    </cofactor>
</comment>
<dbReference type="Gene3D" id="3.90.79.10">
    <property type="entry name" value="Nucleoside Triphosphate Pyrophosphohydrolase"/>
    <property type="match status" value="1"/>
</dbReference>
<evidence type="ECO:0000313" key="12">
    <source>
        <dbReference type="EMBL" id="GIH12722.1"/>
    </source>
</evidence>
<evidence type="ECO:0000256" key="9">
    <source>
        <dbReference type="ARBA" id="ARBA00023679"/>
    </source>
</evidence>
<reference evidence="12" key="1">
    <citation type="submission" date="2021-01" db="EMBL/GenBank/DDBJ databases">
        <title>Whole genome shotgun sequence of Rugosimonospora africana NBRC 104875.</title>
        <authorList>
            <person name="Komaki H."/>
            <person name="Tamura T."/>
        </authorList>
    </citation>
    <scope>NUCLEOTIDE SEQUENCE</scope>
    <source>
        <strain evidence="12">NBRC 104875</strain>
    </source>
</reference>
<dbReference type="Pfam" id="PF00293">
    <property type="entry name" value="NUDIX"/>
    <property type="match status" value="1"/>
</dbReference>
<dbReference type="GO" id="GO:0046872">
    <property type="term" value="F:metal ion binding"/>
    <property type="evidence" value="ECO:0007669"/>
    <property type="project" value="UniProtKB-KW"/>
</dbReference>
<name>A0A8J3QMG7_9ACTN</name>
<dbReference type="Gene3D" id="3.90.79.20">
    <property type="match status" value="1"/>
</dbReference>
<dbReference type="CDD" id="cd03429">
    <property type="entry name" value="NUDIX_NADH_pyrophosphatase_Nudt13"/>
    <property type="match status" value="1"/>
</dbReference>
<keyword evidence="7" id="KW-0460">Magnesium</keyword>
<keyword evidence="13" id="KW-1185">Reference proteome</keyword>
<evidence type="ECO:0000256" key="8">
    <source>
        <dbReference type="ARBA" id="ARBA00023027"/>
    </source>
</evidence>
<comment type="caution">
    <text evidence="12">The sequence shown here is derived from an EMBL/GenBank/DDBJ whole genome shotgun (WGS) entry which is preliminary data.</text>
</comment>
<comment type="similarity">
    <text evidence="3">Belongs to the Nudix hydrolase family. NudC subfamily.</text>
</comment>
<protein>
    <recommendedName>
        <fullName evidence="4">NAD(+) diphosphatase</fullName>
        <ecNumber evidence="4">3.6.1.22</ecNumber>
    </recommendedName>
</protein>
<dbReference type="GO" id="GO:0019677">
    <property type="term" value="P:NAD+ catabolic process"/>
    <property type="evidence" value="ECO:0007669"/>
    <property type="project" value="TreeGrafter"/>
</dbReference>
<dbReference type="PANTHER" id="PTHR42904:SF6">
    <property type="entry name" value="NAD-CAPPED RNA HYDROLASE NUDT12"/>
    <property type="match status" value="1"/>
</dbReference>
<dbReference type="InterPro" id="IPR050241">
    <property type="entry name" value="NAD-cap_RNA_hydrolase_NudC"/>
</dbReference>
<proteinExistence type="inferred from homology"/>
<feature type="region of interest" description="Disordered" evidence="10">
    <location>
        <begin position="1"/>
        <end position="36"/>
    </location>
</feature>
<dbReference type="EMBL" id="BONZ01000009">
    <property type="protein sequence ID" value="GIH12722.1"/>
    <property type="molecule type" value="Genomic_DNA"/>
</dbReference>
<evidence type="ECO:0000256" key="10">
    <source>
        <dbReference type="SAM" id="MobiDB-lite"/>
    </source>
</evidence>
<dbReference type="GO" id="GO:0035529">
    <property type="term" value="F:NADH pyrophosphatase activity"/>
    <property type="evidence" value="ECO:0007669"/>
    <property type="project" value="TreeGrafter"/>
</dbReference>
<sequence length="325" mass="35005">MTGANGNHQVTDAAGNHRTAGLSQEPSREADVPPLSRTALQRVAHRRTDSDWLAEAWKRAKVLVVDGVNALFAGGRLVLLDSADAPDGDRIFLGEDEDGAAYFAVLAPLADVEGARPATIREIGHELDALEGGLLITAIALANWHGRHQFSPRDGEPTIPTEAGWARVGKGGDMHWPRTDPAVIMLVHDGTPGEEGRCLLGHNAAWTSPGWVRRYSCLAGFVEAGESAEAAVVREVGEEVGVRVTRLRYVGSQSWPYPGSLMLGFTAQADPEEPVRVDEDEIASARWFTRAEVRGVLNGERSDFGLPMASSIAYFLLNEWLAGNA</sequence>
<dbReference type="InterPro" id="IPR000086">
    <property type="entry name" value="NUDIX_hydrolase_dom"/>
</dbReference>
<gene>
    <name evidence="12" type="primary">nudC</name>
    <name evidence="12" type="ORF">Raf01_08940</name>
</gene>
<dbReference type="AlphaFoldDB" id="A0A8J3QMG7"/>
<evidence type="ECO:0000256" key="4">
    <source>
        <dbReference type="ARBA" id="ARBA00012381"/>
    </source>
</evidence>
<comment type="cofactor">
    <cofactor evidence="1">
        <name>Mg(2+)</name>
        <dbReference type="ChEBI" id="CHEBI:18420"/>
    </cofactor>
</comment>
<evidence type="ECO:0000256" key="2">
    <source>
        <dbReference type="ARBA" id="ARBA00001947"/>
    </source>
</evidence>
<dbReference type="PROSITE" id="PS00893">
    <property type="entry name" value="NUDIX_BOX"/>
    <property type="match status" value="1"/>
</dbReference>
<feature type="domain" description="Nudix hydrolase" evidence="11">
    <location>
        <begin position="177"/>
        <end position="310"/>
    </location>
</feature>
<dbReference type="PANTHER" id="PTHR42904">
    <property type="entry name" value="NUDIX HYDROLASE, NUDC SUBFAMILY"/>
    <property type="match status" value="1"/>
</dbReference>
<evidence type="ECO:0000256" key="7">
    <source>
        <dbReference type="ARBA" id="ARBA00022842"/>
    </source>
</evidence>
<evidence type="ECO:0000256" key="5">
    <source>
        <dbReference type="ARBA" id="ARBA00022723"/>
    </source>
</evidence>
<dbReference type="InterPro" id="IPR049734">
    <property type="entry name" value="NudC-like_C"/>
</dbReference>
<dbReference type="PROSITE" id="PS51462">
    <property type="entry name" value="NUDIX"/>
    <property type="match status" value="1"/>
</dbReference>